<evidence type="ECO:0000259" key="2">
    <source>
        <dbReference type="Pfam" id="PF03313"/>
    </source>
</evidence>
<evidence type="ECO:0000313" key="4">
    <source>
        <dbReference type="Proteomes" id="UP000473091"/>
    </source>
</evidence>
<dbReference type="AlphaFoldDB" id="A0A6M0LHI0"/>
<comment type="similarity">
    <text evidence="1">Belongs to the UPF0597 family.</text>
</comment>
<dbReference type="RefSeq" id="WP_090488297.1">
    <property type="nucleotide sequence ID" value="NZ_VTVE01000002.1"/>
</dbReference>
<dbReference type="PANTHER" id="PTHR30501:SF2">
    <property type="entry name" value="UPF0597 PROTEIN YHAM"/>
    <property type="match status" value="1"/>
</dbReference>
<dbReference type="InterPro" id="IPR021144">
    <property type="entry name" value="UPF0597"/>
</dbReference>
<sequence>MEKSDFKYSSYMEILDRELVPAMGCTEPIAIAFAAAKATELLKVKPEKIILKVSGNIIKNVKSVIVPNTLGMKGLESAVLVGALYGDASKGLEVISSVTDEEATSLRELMTQIDIEVYPLSTCHVLDIEVTAYKSEHTSFVHIQDEHTNIIELSYDDAPISITSSTDSSVDSSVDYTLLTVDDIVDFASTCDLDDVKNLLDTQITYNKAIAVEGLHGHYGASIGRLLMKQDGCVRTKAKALAAAGSDARMNGCNLPVVINSGSGNQGLTASLPVIAYAKHYEKSDENLYRSLLVSNLVTLHLKYGIGRLSAYCGAVSAGAGAGAGIAYLLTKDVTVIRHTIVNALAITSGIVCDGAKASCAAKIAMAVEAGIMGFEMYEEGNEFLDGDGIVSKGVENTINNVSYLGHYGMKDTDEKIIEIMSKCYS</sequence>
<dbReference type="GO" id="GO:0019450">
    <property type="term" value="P:L-cysteine catabolic process to pyruvate"/>
    <property type="evidence" value="ECO:0007669"/>
    <property type="project" value="TreeGrafter"/>
</dbReference>
<dbReference type="PIRSF" id="PIRSF006054">
    <property type="entry name" value="UCP006054"/>
    <property type="match status" value="1"/>
</dbReference>
<gene>
    <name evidence="3" type="ORF">F0Q01_09045</name>
</gene>
<dbReference type="Proteomes" id="UP000473091">
    <property type="component" value="Unassembled WGS sequence"/>
</dbReference>
<accession>A0A6M0LHI0</accession>
<protein>
    <recommendedName>
        <fullName evidence="1">UPF0597 protein F0Q01_09045</fullName>
    </recommendedName>
</protein>
<dbReference type="PANTHER" id="PTHR30501">
    <property type="entry name" value="UPF0597 PROTEIN YHAM"/>
    <property type="match status" value="1"/>
</dbReference>
<comment type="caution">
    <text evidence="3">The sequence shown here is derived from an EMBL/GenBank/DDBJ whole genome shotgun (WGS) entry which is preliminary data.</text>
</comment>
<reference evidence="3 4" key="2">
    <citation type="submission" date="2020-03" db="EMBL/GenBank/DDBJ databases">
        <title>Investigating the evolutionary divergence of the Butyrivibrio group.</title>
        <authorList>
            <person name="Skvortsov T."/>
            <person name="Santos F.G."/>
            <person name="Ting K.S."/>
            <person name="Creevey C.J."/>
        </authorList>
    </citation>
    <scope>NUCLEOTIDE SEQUENCE [LARGE SCALE GENOMIC DNA]</scope>
    <source>
        <strain evidence="3 4">MZ8</strain>
    </source>
</reference>
<name>A0A6M0LHI0_PSEXY</name>
<evidence type="ECO:0000256" key="1">
    <source>
        <dbReference type="HAMAP-Rule" id="MF_01845"/>
    </source>
</evidence>
<dbReference type="Pfam" id="PF03313">
    <property type="entry name" value="SDH_alpha"/>
    <property type="match status" value="1"/>
</dbReference>
<dbReference type="HAMAP" id="MF_01845">
    <property type="entry name" value="UPF0597"/>
    <property type="match status" value="1"/>
</dbReference>
<organism evidence="3 4">
    <name type="scientific">Pseudobutyrivibrio xylanivorans</name>
    <dbReference type="NCBI Taxonomy" id="185007"/>
    <lineage>
        <taxon>Bacteria</taxon>
        <taxon>Bacillati</taxon>
        <taxon>Bacillota</taxon>
        <taxon>Clostridia</taxon>
        <taxon>Lachnospirales</taxon>
        <taxon>Lachnospiraceae</taxon>
        <taxon>Pseudobutyrivibrio</taxon>
    </lineage>
</organism>
<dbReference type="EMBL" id="VTVE01000002">
    <property type="protein sequence ID" value="NEX02028.1"/>
    <property type="molecule type" value="Genomic_DNA"/>
</dbReference>
<evidence type="ECO:0000313" key="3">
    <source>
        <dbReference type="EMBL" id="NEX02028.1"/>
    </source>
</evidence>
<dbReference type="GO" id="GO:0080146">
    <property type="term" value="F:L-cysteine desulfhydrase activity"/>
    <property type="evidence" value="ECO:0007669"/>
    <property type="project" value="TreeGrafter"/>
</dbReference>
<proteinExistence type="inferred from homology"/>
<feature type="domain" description="Serine dehydratase-like alpha subunit" evidence="2">
    <location>
        <begin position="90"/>
        <end position="418"/>
    </location>
</feature>
<dbReference type="InterPro" id="IPR005130">
    <property type="entry name" value="Ser_deHydtase-like_asu"/>
</dbReference>
<reference evidence="3 4" key="1">
    <citation type="submission" date="2019-09" db="EMBL/GenBank/DDBJ databases">
        <authorList>
            <person name="Pidcock S.E."/>
            <person name="Huws S.A."/>
        </authorList>
    </citation>
    <scope>NUCLEOTIDE SEQUENCE [LARGE SCALE GENOMIC DNA]</scope>
    <source>
        <strain evidence="3 4">MZ8</strain>
    </source>
</reference>